<evidence type="ECO:0000313" key="3">
    <source>
        <dbReference type="Proteomes" id="UP000030755"/>
    </source>
</evidence>
<dbReference type="Pfam" id="PF12513">
    <property type="entry name" value="SUV3_C"/>
    <property type="match status" value="1"/>
</dbReference>
<organism evidence="2 3">
    <name type="scientific">Rozella allomycis (strain CSF55)</name>
    <dbReference type="NCBI Taxonomy" id="988480"/>
    <lineage>
        <taxon>Eukaryota</taxon>
        <taxon>Fungi</taxon>
        <taxon>Fungi incertae sedis</taxon>
        <taxon>Cryptomycota</taxon>
        <taxon>Cryptomycota incertae sedis</taxon>
        <taxon>Rozella</taxon>
    </lineage>
</organism>
<evidence type="ECO:0000259" key="1">
    <source>
        <dbReference type="Pfam" id="PF12513"/>
    </source>
</evidence>
<dbReference type="InterPro" id="IPR022192">
    <property type="entry name" value="SUV3_C"/>
</dbReference>
<proteinExistence type="predicted"/>
<feature type="domain" description="ATP-dependent RNA helicase SUV3 C-terminal" evidence="1">
    <location>
        <begin position="144"/>
        <end position="182"/>
    </location>
</feature>
<dbReference type="HOGENOM" id="CLU_1016170_0_0_1"/>
<evidence type="ECO:0000313" key="2">
    <source>
        <dbReference type="EMBL" id="EPZ33362.1"/>
    </source>
</evidence>
<dbReference type="Proteomes" id="UP000030755">
    <property type="component" value="Unassembled WGS sequence"/>
</dbReference>
<reference evidence="2 3" key="1">
    <citation type="journal article" date="2013" name="Curr. Biol.">
        <title>Shared signatures of parasitism and phylogenomics unite Cryptomycota and microsporidia.</title>
        <authorList>
            <person name="James T.Y."/>
            <person name="Pelin A."/>
            <person name="Bonen L."/>
            <person name="Ahrendt S."/>
            <person name="Sain D."/>
            <person name="Corradi N."/>
            <person name="Stajich J.E."/>
        </authorList>
    </citation>
    <scope>NUCLEOTIDE SEQUENCE [LARGE SCALE GENOMIC DNA]</scope>
    <source>
        <strain evidence="2 3">CSF55</strain>
    </source>
</reference>
<gene>
    <name evidence="2" type="ORF">O9G_005724</name>
</gene>
<dbReference type="AlphaFoldDB" id="A0A075AXB2"/>
<name>A0A075AXB2_ROZAC</name>
<dbReference type="Gene3D" id="1.20.272.40">
    <property type="match status" value="1"/>
</dbReference>
<protein>
    <recommendedName>
        <fullName evidence="1">ATP-dependent RNA helicase SUV3 C-terminal domain-containing protein</fullName>
    </recommendedName>
</protein>
<dbReference type="STRING" id="988480.A0A075AXB2"/>
<keyword evidence="3" id="KW-1185">Reference proteome</keyword>
<dbReference type="EMBL" id="KE561066">
    <property type="protein sequence ID" value="EPZ33362.1"/>
    <property type="molecule type" value="Genomic_DNA"/>
</dbReference>
<dbReference type="Gene3D" id="1.20.58.1080">
    <property type="match status" value="1"/>
</dbReference>
<sequence>MDWSQQRLYGGFDYDYLVDTINDCKNNISETSLKATIAPFDHITNFCKDTKSYYSLLNNFENESNFPSHFKPCSLKNAKLILSLIESLDLSISDRNIISAAPLYSADETYFSILKLYAQGISDKILIRPMVNIPDLKWNDNTTLLNYENVYQILRLYCWFSEKFPNQFVFVDDVKRKQKIIAEIRLNVNSNGNTLDLMCTSHEEDKSIIDSSSLDLKHAKDSHEQTFRKHLINAKMTQKATKRYWESPYRLRNRAPGRKDLMISLQSGEIVKGQ</sequence>
<accession>A0A075AXB2</accession>